<dbReference type="Pfam" id="PF19283">
    <property type="entry name" value="APEH_N"/>
    <property type="match status" value="1"/>
</dbReference>
<evidence type="ECO:0000259" key="9">
    <source>
        <dbReference type="Pfam" id="PF19283"/>
    </source>
</evidence>
<evidence type="ECO:0000256" key="4">
    <source>
        <dbReference type="ARBA" id="ARBA00011881"/>
    </source>
</evidence>
<evidence type="ECO:0000256" key="6">
    <source>
        <dbReference type="ARBA" id="ARBA00022490"/>
    </source>
</evidence>
<dbReference type="InterPro" id="IPR001375">
    <property type="entry name" value="Peptidase_S9_cat"/>
</dbReference>
<dbReference type="EMBL" id="CAJNOC010000496">
    <property type="protein sequence ID" value="CAF0768632.1"/>
    <property type="molecule type" value="Genomic_DNA"/>
</dbReference>
<dbReference type="PANTHER" id="PTHR42776:SF4">
    <property type="entry name" value="ACYLAMINO-ACID-RELEASING ENZYME"/>
    <property type="match status" value="1"/>
</dbReference>
<dbReference type="EC" id="3.4.19.1" evidence="5"/>
<gene>
    <name evidence="10" type="ORF">OXX778_LOCUS4831</name>
</gene>
<dbReference type="GO" id="GO:0006508">
    <property type="term" value="P:proteolysis"/>
    <property type="evidence" value="ECO:0007669"/>
    <property type="project" value="InterPro"/>
</dbReference>
<evidence type="ECO:0000256" key="3">
    <source>
        <dbReference type="ARBA" id="ARBA00010040"/>
    </source>
</evidence>
<dbReference type="PANTHER" id="PTHR42776">
    <property type="entry name" value="SERINE PEPTIDASE S9 FAMILY MEMBER"/>
    <property type="match status" value="1"/>
</dbReference>
<comment type="subcellular location">
    <subcellularLocation>
        <location evidence="2">Cytoplasm</location>
    </subcellularLocation>
</comment>
<organism evidence="10 11">
    <name type="scientific">Brachionus calyciflorus</name>
    <dbReference type="NCBI Taxonomy" id="104777"/>
    <lineage>
        <taxon>Eukaryota</taxon>
        <taxon>Metazoa</taxon>
        <taxon>Spiralia</taxon>
        <taxon>Gnathifera</taxon>
        <taxon>Rotifera</taxon>
        <taxon>Eurotatoria</taxon>
        <taxon>Monogononta</taxon>
        <taxon>Pseudotrocha</taxon>
        <taxon>Ploima</taxon>
        <taxon>Brachionidae</taxon>
        <taxon>Brachionus</taxon>
    </lineage>
</organism>
<comment type="catalytic activity">
    <reaction evidence="1">
        <text>Cleavage of an N-acetyl or N-formyl amino acid from the N-terminus of a polypeptide.</text>
        <dbReference type="EC" id="3.4.19.1"/>
    </reaction>
</comment>
<sequence length="711" mass="81974">MSTKHSLEQIVNVAKEIYRNSTLNDCFFEIFGNRLMLQSIWSQIDLEKNERIKFQKPYFFEVDHSQKVQLLHIGQSQPIRNDIWNVKSPNNLLNAILTTWKENGEDRQFLEIWKDDVKTENLNLTKLEKHSKVYENSSCLGSFVWSSDSTKIAYVAEIKNTNKEKSFFTSKISTENDCLNENNYEEKYANYHRDEWGEQYVGKSQSTIALYDLETKDLKVLENLPEDFAPATLTWYDNKGLVFNAYYTKPYRLGLIYCPIRKSELFYYDLLEKKCTQLTNYESENLRDPKFSNDFQNLVWLQNQARGPHFQCSKLMIMNWKTKEIKTVLDIVDQPKNSNDFPGLFAVNLTKNCWSSDNKRLILDSQWLGRNRIILVDIEQKTVINLNNGIGEVDSLNVLKIQNDWICGVLQSYNKRPSLVLAKLPEKGQEENINWFLTKESDSLIEKASIELLDFKPTIPDTIFPKLNFQSIFVQAKNKNDTLVIFPHGGPHSAYGCEYSPHVAVMYSLGYSILLINYRGSSGFGQNSIDSLPGKIGTNDVNDCQQAAEFLKSKYGFKNAVLYGGSHGGYLTAQLIGQFPDFYSAAAARNPVTHLETMLFTSDIPDWIICEGLGEYDYDFKIGGCEIPKKLFEKSPMCHVNKVKTPTLLMMGNVDLRVPCTQSIEYYKALKSRNVPVKLLSYKEDNHPLEKPHTTADCIIHTLLWYEKYID</sequence>
<name>A0A813QL52_9BILA</name>
<comment type="caution">
    <text evidence="10">The sequence shown here is derived from an EMBL/GenBank/DDBJ whole genome shotgun (WGS) entry which is preliminary data.</text>
</comment>
<dbReference type="SUPFAM" id="SSF82171">
    <property type="entry name" value="DPP6 N-terminal domain-like"/>
    <property type="match status" value="1"/>
</dbReference>
<keyword evidence="7" id="KW-0378">Hydrolase</keyword>
<dbReference type="GO" id="GO:0005737">
    <property type="term" value="C:cytoplasm"/>
    <property type="evidence" value="ECO:0007669"/>
    <property type="project" value="UniProtKB-SubCell"/>
</dbReference>
<dbReference type="GO" id="GO:0004252">
    <property type="term" value="F:serine-type endopeptidase activity"/>
    <property type="evidence" value="ECO:0007669"/>
    <property type="project" value="TreeGrafter"/>
</dbReference>
<evidence type="ECO:0000313" key="10">
    <source>
        <dbReference type="EMBL" id="CAF0768632.1"/>
    </source>
</evidence>
<keyword evidence="6" id="KW-0963">Cytoplasm</keyword>
<keyword evidence="11" id="KW-1185">Reference proteome</keyword>
<evidence type="ECO:0000256" key="5">
    <source>
        <dbReference type="ARBA" id="ARBA00012917"/>
    </source>
</evidence>
<evidence type="ECO:0000313" key="11">
    <source>
        <dbReference type="Proteomes" id="UP000663879"/>
    </source>
</evidence>
<dbReference type="AlphaFoldDB" id="A0A813QL52"/>
<reference evidence="10" key="1">
    <citation type="submission" date="2021-02" db="EMBL/GenBank/DDBJ databases">
        <authorList>
            <person name="Nowell W R."/>
        </authorList>
    </citation>
    <scope>NUCLEOTIDE SEQUENCE</scope>
    <source>
        <strain evidence="10">Ploen Becks lab</strain>
    </source>
</reference>
<dbReference type="Proteomes" id="UP000663879">
    <property type="component" value="Unassembled WGS sequence"/>
</dbReference>
<protein>
    <recommendedName>
        <fullName evidence="5">acylaminoacyl-peptidase</fullName>
        <ecNumber evidence="5">3.4.19.1</ecNumber>
    </recommendedName>
</protein>
<comment type="subunit">
    <text evidence="4">Homotetramer.</text>
</comment>
<dbReference type="InterPro" id="IPR045550">
    <property type="entry name" value="AARE_N"/>
</dbReference>
<comment type="similarity">
    <text evidence="3">Belongs to the peptidase S9C family.</text>
</comment>
<accession>A0A813QL52</accession>
<dbReference type="GO" id="GO:0008242">
    <property type="term" value="F:omega peptidase activity"/>
    <property type="evidence" value="ECO:0007669"/>
    <property type="project" value="UniProtKB-EC"/>
</dbReference>
<feature type="domain" description="Peptidase S9 prolyl oligopeptidase catalytic" evidence="8">
    <location>
        <begin position="500"/>
        <end position="710"/>
    </location>
</feature>
<evidence type="ECO:0000259" key="8">
    <source>
        <dbReference type="Pfam" id="PF00326"/>
    </source>
</evidence>
<dbReference type="SUPFAM" id="SSF53474">
    <property type="entry name" value="alpha/beta-Hydrolases"/>
    <property type="match status" value="1"/>
</dbReference>
<evidence type="ECO:0000256" key="2">
    <source>
        <dbReference type="ARBA" id="ARBA00004496"/>
    </source>
</evidence>
<dbReference type="InterPro" id="IPR029058">
    <property type="entry name" value="AB_hydrolase_fold"/>
</dbReference>
<proteinExistence type="inferred from homology"/>
<dbReference type="Pfam" id="PF00326">
    <property type="entry name" value="Peptidase_S9"/>
    <property type="match status" value="1"/>
</dbReference>
<evidence type="ECO:0000256" key="1">
    <source>
        <dbReference type="ARBA" id="ARBA00000721"/>
    </source>
</evidence>
<feature type="domain" description="Acylamino-acid-releasing enzyme N-terminal" evidence="9">
    <location>
        <begin position="38"/>
        <end position="435"/>
    </location>
</feature>
<evidence type="ECO:0000256" key="7">
    <source>
        <dbReference type="ARBA" id="ARBA00022801"/>
    </source>
</evidence>
<dbReference type="Gene3D" id="3.40.50.1820">
    <property type="entry name" value="alpha/beta hydrolase"/>
    <property type="match status" value="1"/>
</dbReference>
<dbReference type="OrthoDB" id="416344at2759"/>